<proteinExistence type="predicted"/>
<gene>
    <name evidence="2" type="ORF">H3146_00815</name>
</gene>
<dbReference type="Pfam" id="PF25109">
    <property type="entry name" value="HAD_PNKP"/>
    <property type="match status" value="1"/>
</dbReference>
<dbReference type="RefSeq" id="WP_181353195.1">
    <property type="nucleotide sequence ID" value="NZ_JABJWZ010000003.1"/>
</dbReference>
<dbReference type="Gene3D" id="3.40.50.1000">
    <property type="entry name" value="HAD superfamily/HAD-like"/>
    <property type="match status" value="1"/>
</dbReference>
<dbReference type="AlphaFoldDB" id="A0A7W3WGF7"/>
<dbReference type="InterPro" id="IPR056782">
    <property type="entry name" value="HAD_PNKP"/>
</dbReference>
<sequence>MARPAKTTTLPPIAVFDLDGTLSDTRHRLHHVASTPRDWNAFFREARHDPPLTAGIDLAREWSTRCELGYVTGRPERCRRDTERWLSEQGLPVGELWMRRERDFRPARVAKVELLRSLARERTIEIVVDDDVQVCDAYREAGFEVLRADWMETAPLLRQVQERGRT</sequence>
<evidence type="ECO:0000313" key="2">
    <source>
        <dbReference type="EMBL" id="MBB1251912.1"/>
    </source>
</evidence>
<name>A0A7W3WGF7_9ACTN</name>
<accession>A0A7W3WGF7</accession>
<dbReference type="EMBL" id="JABJWZ010000003">
    <property type="protein sequence ID" value="MBB1251912.1"/>
    <property type="molecule type" value="Genomic_DNA"/>
</dbReference>
<dbReference type="Proteomes" id="UP000525686">
    <property type="component" value="Unassembled WGS sequence"/>
</dbReference>
<evidence type="ECO:0000259" key="1">
    <source>
        <dbReference type="Pfam" id="PF25109"/>
    </source>
</evidence>
<organism evidence="2 3">
    <name type="scientific">Streptomyces alkaliterrae</name>
    <dbReference type="NCBI Taxonomy" id="2213162"/>
    <lineage>
        <taxon>Bacteria</taxon>
        <taxon>Bacillati</taxon>
        <taxon>Actinomycetota</taxon>
        <taxon>Actinomycetes</taxon>
        <taxon>Kitasatosporales</taxon>
        <taxon>Streptomycetaceae</taxon>
        <taxon>Streptomyces</taxon>
    </lineage>
</organism>
<protein>
    <recommendedName>
        <fullName evidence="1">Polynucleotide kinase PNKP phosphatase domain-containing protein</fullName>
    </recommendedName>
</protein>
<feature type="domain" description="Polynucleotide kinase PNKP phosphatase" evidence="1">
    <location>
        <begin position="12"/>
        <end position="147"/>
    </location>
</feature>
<dbReference type="InterPro" id="IPR023214">
    <property type="entry name" value="HAD_sf"/>
</dbReference>
<dbReference type="SUPFAM" id="SSF56784">
    <property type="entry name" value="HAD-like"/>
    <property type="match status" value="1"/>
</dbReference>
<dbReference type="InterPro" id="IPR036412">
    <property type="entry name" value="HAD-like_sf"/>
</dbReference>
<reference evidence="3" key="1">
    <citation type="submission" date="2020-05" db="EMBL/GenBank/DDBJ databases">
        <title>Classification of alakaliphilic streptomycetes isolated from an alkaline soil next to Lonar Crater, India and a proposal for the recognition of Streptomyces alkaliterrae sp. nov.</title>
        <authorList>
            <person name="Golinska P."/>
        </authorList>
    </citation>
    <scope>NUCLEOTIDE SEQUENCE [LARGE SCALE GENOMIC DNA]</scope>
    <source>
        <strain evidence="3">OF3</strain>
    </source>
</reference>
<comment type="caution">
    <text evidence="2">The sequence shown here is derived from an EMBL/GenBank/DDBJ whole genome shotgun (WGS) entry which is preliminary data.</text>
</comment>
<evidence type="ECO:0000313" key="3">
    <source>
        <dbReference type="Proteomes" id="UP000525686"/>
    </source>
</evidence>